<feature type="binding site" evidence="10">
    <location>
        <position position="204"/>
    </location>
    <ligand>
        <name>Mn(2+)</name>
        <dbReference type="ChEBI" id="CHEBI:29035"/>
    </ligand>
</feature>
<feature type="binding site" evidence="10">
    <location>
        <position position="204"/>
    </location>
    <ligand>
        <name>ATP</name>
        <dbReference type="ChEBI" id="CHEBI:30616"/>
    </ligand>
</feature>
<evidence type="ECO:0000256" key="3">
    <source>
        <dbReference type="ARBA" id="ARBA00012363"/>
    </source>
</evidence>
<dbReference type="NCBIfam" id="NF006820">
    <property type="entry name" value="PRK09344.1-2"/>
    <property type="match status" value="1"/>
</dbReference>
<evidence type="ECO:0000313" key="11">
    <source>
        <dbReference type="EMBL" id="POF42439.1"/>
    </source>
</evidence>
<dbReference type="InterPro" id="IPR015994">
    <property type="entry name" value="PEPCK_ATP_CS"/>
</dbReference>
<dbReference type="NCBIfam" id="NF006823">
    <property type="entry name" value="PRK09344.1-5"/>
    <property type="match status" value="1"/>
</dbReference>
<keyword evidence="10" id="KW-0464">Manganese</keyword>
<feature type="binding site" evidence="10">
    <location>
        <position position="305"/>
    </location>
    <ligand>
        <name>substrate</name>
    </ligand>
</feature>
<evidence type="ECO:0000256" key="8">
    <source>
        <dbReference type="ARBA" id="ARBA00023239"/>
    </source>
</evidence>
<comment type="catalytic activity">
    <reaction evidence="9 10">
        <text>oxaloacetate + ATP = phosphoenolpyruvate + ADP + CO2</text>
        <dbReference type="Rhea" id="RHEA:18617"/>
        <dbReference type="ChEBI" id="CHEBI:16452"/>
        <dbReference type="ChEBI" id="CHEBI:16526"/>
        <dbReference type="ChEBI" id="CHEBI:30616"/>
        <dbReference type="ChEBI" id="CHEBI:58702"/>
        <dbReference type="ChEBI" id="CHEBI:456216"/>
        <dbReference type="EC" id="4.1.1.49"/>
    </reaction>
</comment>
<keyword evidence="8 10" id="KW-0456">Lyase</keyword>
<dbReference type="PROSITE" id="PS00532">
    <property type="entry name" value="PEPCK_ATP"/>
    <property type="match status" value="1"/>
</dbReference>
<feature type="binding site" evidence="10">
    <location>
        <position position="269"/>
    </location>
    <ligand>
        <name>ATP</name>
        <dbReference type="ChEBI" id="CHEBI:30616"/>
    </ligand>
</feature>
<dbReference type="GO" id="GO:0016301">
    <property type="term" value="F:kinase activity"/>
    <property type="evidence" value="ECO:0007669"/>
    <property type="project" value="UniProtKB-KW"/>
</dbReference>
<dbReference type="SUPFAM" id="SSF53795">
    <property type="entry name" value="PEP carboxykinase-like"/>
    <property type="match status" value="1"/>
</dbReference>
<evidence type="ECO:0000256" key="7">
    <source>
        <dbReference type="ARBA" id="ARBA00022840"/>
    </source>
</evidence>
<dbReference type="OrthoDB" id="9806325at2"/>
<dbReference type="EMBL" id="MUJK01000003">
    <property type="protein sequence ID" value="POF42439.1"/>
    <property type="molecule type" value="Genomic_DNA"/>
</dbReference>
<keyword evidence="5 10" id="KW-0547">Nucleotide-binding</keyword>
<feature type="binding site" evidence="10">
    <location>
        <position position="241"/>
    </location>
    <ligand>
        <name>Mn(2+)</name>
        <dbReference type="ChEBI" id="CHEBI:29035"/>
    </ligand>
</feature>
<dbReference type="PANTHER" id="PTHR30031">
    <property type="entry name" value="PHOSPHOENOLPYRUVATE CARBOXYKINASE ATP"/>
    <property type="match status" value="1"/>
</dbReference>
<feature type="binding site" evidence="10">
    <location>
        <position position="185"/>
    </location>
    <ligand>
        <name>Mn(2+)</name>
        <dbReference type="ChEBI" id="CHEBI:29035"/>
    </ligand>
</feature>
<feature type="binding site" evidence="10">
    <location>
        <begin position="220"/>
        <end position="228"/>
    </location>
    <ligand>
        <name>ATP</name>
        <dbReference type="ChEBI" id="CHEBI:30616"/>
    </ligand>
</feature>
<feature type="binding site" evidence="10">
    <location>
        <position position="185"/>
    </location>
    <ligand>
        <name>substrate</name>
    </ligand>
</feature>
<feature type="binding site" evidence="10">
    <location>
        <position position="305"/>
    </location>
    <ligand>
        <name>ATP</name>
        <dbReference type="ChEBI" id="CHEBI:30616"/>
    </ligand>
</feature>
<feature type="binding site" evidence="10">
    <location>
        <position position="185"/>
    </location>
    <ligand>
        <name>ATP</name>
        <dbReference type="ChEBI" id="CHEBI:30616"/>
    </ligand>
</feature>
<evidence type="ECO:0000256" key="5">
    <source>
        <dbReference type="ARBA" id="ARBA00022741"/>
    </source>
</evidence>
<dbReference type="EC" id="4.1.1.49" evidence="3 10"/>
<dbReference type="GO" id="GO:0006094">
    <property type="term" value="P:gluconeogenesis"/>
    <property type="evidence" value="ECO:0007669"/>
    <property type="project" value="UniProtKB-UniRule"/>
</dbReference>
<gene>
    <name evidence="10" type="primary">pckA</name>
    <name evidence="11" type="ORF">B0D71_13565</name>
</gene>
<evidence type="ECO:0000256" key="1">
    <source>
        <dbReference type="ARBA" id="ARBA00004742"/>
    </source>
</evidence>
<dbReference type="PANTHER" id="PTHR30031:SF0">
    <property type="entry name" value="PHOSPHOENOLPYRUVATE CARBOXYKINASE (ATP)"/>
    <property type="match status" value="1"/>
</dbReference>
<dbReference type="GO" id="GO:0046872">
    <property type="term" value="F:metal ion binding"/>
    <property type="evidence" value="ECO:0007669"/>
    <property type="project" value="UniProtKB-KW"/>
</dbReference>
<comment type="similarity">
    <text evidence="2 10">Belongs to the phosphoenolpyruvate carboxykinase (ATP) family.</text>
</comment>
<keyword evidence="10" id="KW-0963">Cytoplasm</keyword>
<dbReference type="Pfam" id="PF01293">
    <property type="entry name" value="PEPCK_ATP"/>
    <property type="match status" value="1"/>
</dbReference>
<dbReference type="Gene3D" id="3.40.449.10">
    <property type="entry name" value="Phosphoenolpyruvate Carboxykinase, domain 1"/>
    <property type="match status" value="1"/>
</dbReference>
<dbReference type="SUPFAM" id="SSF68923">
    <property type="entry name" value="PEP carboxykinase N-terminal domain"/>
    <property type="match status" value="1"/>
</dbReference>
<dbReference type="Gene3D" id="2.170.8.10">
    <property type="entry name" value="Phosphoenolpyruvate Carboxykinase, domain 2"/>
    <property type="match status" value="1"/>
</dbReference>
<organism evidence="11 12">
    <name type="scientific">Pseudomonas laurylsulfativorans</name>
    <dbReference type="NCBI Taxonomy" id="1943631"/>
    <lineage>
        <taxon>Bacteria</taxon>
        <taxon>Pseudomonadati</taxon>
        <taxon>Pseudomonadota</taxon>
        <taxon>Gammaproteobacteria</taxon>
        <taxon>Pseudomonadales</taxon>
        <taxon>Pseudomonadaceae</taxon>
        <taxon>Pseudomonas</taxon>
    </lineage>
</organism>
<dbReference type="InterPro" id="IPR008210">
    <property type="entry name" value="PEP_carboxykinase_N"/>
</dbReference>
<dbReference type="GO" id="GO:0005524">
    <property type="term" value="F:ATP binding"/>
    <property type="evidence" value="ECO:0007669"/>
    <property type="project" value="UniProtKB-UniRule"/>
</dbReference>
<feature type="binding site" evidence="10">
    <location>
        <position position="45"/>
    </location>
    <ligand>
        <name>substrate</name>
    </ligand>
</feature>
<comment type="subcellular location">
    <subcellularLocation>
        <location evidence="10">Cytoplasm</location>
    </subcellularLocation>
</comment>
<name>A0A2S3VS22_9PSED</name>
<proteinExistence type="inferred from homology"/>
<comment type="subunit">
    <text evidence="10">Monomer.</text>
</comment>
<comment type="pathway">
    <text evidence="1 10">Carbohydrate biosynthesis; gluconeogenesis.</text>
</comment>
<reference evidence="12" key="1">
    <citation type="submission" date="2017-02" db="EMBL/GenBank/DDBJ databases">
        <authorList>
            <person name="Furmanczyk E.M."/>
        </authorList>
    </citation>
    <scope>NUCLEOTIDE SEQUENCE [LARGE SCALE GENOMIC DNA]</scope>
    <source>
        <strain evidence="12">AP3_22</strain>
    </source>
</reference>
<dbReference type="NCBIfam" id="NF006821">
    <property type="entry name" value="PRK09344.1-3"/>
    <property type="match status" value="1"/>
</dbReference>
<dbReference type="RefSeq" id="WP_103395230.1">
    <property type="nucleotide sequence ID" value="NZ_MUJK01000003.1"/>
</dbReference>
<evidence type="ECO:0000313" key="12">
    <source>
        <dbReference type="Proteomes" id="UP000237440"/>
    </source>
</evidence>
<keyword evidence="10" id="KW-0479">Metal-binding</keyword>
<evidence type="ECO:0000256" key="6">
    <source>
        <dbReference type="ARBA" id="ARBA00022793"/>
    </source>
</evidence>
<evidence type="ECO:0000256" key="9">
    <source>
        <dbReference type="ARBA" id="ARBA00047371"/>
    </source>
</evidence>
<evidence type="ECO:0000256" key="10">
    <source>
        <dbReference type="HAMAP-Rule" id="MF_00453"/>
    </source>
</evidence>
<accession>A0A2S3VS22</accession>
<keyword evidence="11" id="KW-0670">Pyruvate</keyword>
<keyword evidence="6 10" id="KW-0210">Decarboxylase</keyword>
<dbReference type="UniPathway" id="UPA00138"/>
<dbReference type="Gene3D" id="3.90.228.20">
    <property type="match status" value="1"/>
</dbReference>
<comment type="cofactor">
    <cofactor evidence="10">
        <name>Mn(2+)</name>
        <dbReference type="ChEBI" id="CHEBI:29035"/>
    </cofactor>
    <text evidence="10">Binds 1 Mn(2+) ion per subunit.</text>
</comment>
<dbReference type="GO" id="GO:0004612">
    <property type="term" value="F:phosphoenolpyruvate carboxykinase (ATP) activity"/>
    <property type="evidence" value="ECO:0007669"/>
    <property type="project" value="UniProtKB-UniRule"/>
</dbReference>
<evidence type="ECO:0000256" key="4">
    <source>
        <dbReference type="ARBA" id="ARBA00022432"/>
    </source>
</evidence>
<comment type="caution">
    <text evidence="11">The sequence shown here is derived from an EMBL/GenBank/DDBJ whole genome shotgun (WGS) entry which is preliminary data.</text>
</comment>
<sequence>MTNFSPATYTDLSVECLINEAILRKEGELSDTGALVVRTGHRTGRSPVDRFIVEEPSTQAAIAWGPINRKFPADKFDALWARVEAFNNAQEHFVSHVHVGAASEHYLAVKMTTQTAWQNLFGRCLFINPAQYNPAGRDEWQVLNVANFECVPERDGTNSDGCVILNFAQKKVLIAGMRYAGEMKKAMFSVQNFLLPAADVLPMHCAANIGEEGDVTLFFGLSGTGKTTLSADESRYLIGDDEHGWGEGVVFNIEGGCYAKCIDLSEKNEPVIWKAIKHGAVLENVVIDDAKHADYTDVSLTQNSRAAYPLEHVAKRSEKNLGGEPNAVIFLTCDLTGVLPPVSILNEEQAAYHFLSGYTALVGSTEMGSGSGIKSTFSTCFGAPFFPRPAGEYAELLIKRIRGFGSKVYLVNTGWTGGGYGVGKRFSIPTTRAVIAAIQSGALIGTETEHLDTINLDVPLAVPGVETGLLNPRNTWADVAAYDKAAKALAGLFIENFKKFDVSESIRTAGPACVKPQYSGSCDYV</sequence>
<evidence type="ECO:0000256" key="2">
    <source>
        <dbReference type="ARBA" id="ARBA00006052"/>
    </source>
</evidence>
<keyword evidence="7 10" id="KW-0067">ATP-binding</keyword>
<dbReference type="Proteomes" id="UP000237440">
    <property type="component" value="Unassembled WGS sequence"/>
</dbReference>
<dbReference type="HAMAP" id="MF_00453">
    <property type="entry name" value="PEPCK_ATP"/>
    <property type="match status" value="1"/>
</dbReference>
<comment type="function">
    <text evidence="10">Involved in the gluconeogenesis. Catalyzes the conversion of oxaloacetate (OAA) to phosphoenolpyruvate (PEP) through direct phosphoryl transfer between the nucleoside triphosphate and OAA.</text>
</comment>
<keyword evidence="4 10" id="KW-0312">Gluconeogenesis</keyword>
<keyword evidence="12" id="KW-1185">Reference proteome</keyword>
<keyword evidence="11" id="KW-0418">Kinase</keyword>
<keyword evidence="11" id="KW-0808">Transferase</keyword>
<dbReference type="PIRSF" id="PIRSF006294">
    <property type="entry name" value="PEP_crbxkin"/>
    <property type="match status" value="1"/>
</dbReference>
<protein>
    <recommendedName>
        <fullName evidence="3 10">Phosphoenolpyruvate carboxykinase (ATP)</fullName>
        <shortName evidence="10">PCK</shortName>
        <shortName evidence="10">PEP carboxykinase</shortName>
        <shortName evidence="10">PEPCK</shortName>
        <ecNumber evidence="3 10">4.1.1.49</ecNumber>
    </recommendedName>
</protein>
<feature type="binding site" evidence="10">
    <location>
        <position position="431"/>
    </location>
    <ligand>
        <name>ATP</name>
        <dbReference type="ChEBI" id="CHEBI:30616"/>
    </ligand>
</feature>
<dbReference type="GO" id="GO:0005829">
    <property type="term" value="C:cytosol"/>
    <property type="evidence" value="ECO:0007669"/>
    <property type="project" value="TreeGrafter"/>
</dbReference>
<dbReference type="AlphaFoldDB" id="A0A2S3VS22"/>
<feature type="binding site" evidence="10">
    <location>
        <position position="179"/>
    </location>
    <ligand>
        <name>substrate</name>
    </ligand>
</feature>
<dbReference type="InterPro" id="IPR001272">
    <property type="entry name" value="PEP_carboxykinase_ATP"/>
</dbReference>
<dbReference type="InterPro" id="IPR013035">
    <property type="entry name" value="PEP_carboxykinase_C"/>
</dbReference>
<comment type="caution">
    <text evidence="10">Lacks conserved residue(s) required for the propagation of feature annotation.</text>
</comment>